<evidence type="ECO:0000313" key="1">
    <source>
        <dbReference type="EMBL" id="KCZ79321.1"/>
    </source>
</evidence>
<keyword evidence="2" id="KW-1185">Reference proteome</keyword>
<dbReference type="VEuPathDB" id="MicrosporidiaDB:H312_03289"/>
<dbReference type="Proteomes" id="UP000030655">
    <property type="component" value="Unassembled WGS sequence"/>
</dbReference>
<reference evidence="1 2" key="2">
    <citation type="submission" date="2014-03" db="EMBL/GenBank/DDBJ databases">
        <title>The Genome Sequence of Anncaliia algerae insect isolate PRA339.</title>
        <authorList>
            <consortium name="The Broad Institute Genome Sequencing Platform"/>
            <consortium name="The Broad Institute Genome Sequencing Center for Infectious Disease"/>
            <person name="Cuomo C."/>
            <person name="Becnel J."/>
            <person name="Sanscrainte N."/>
            <person name="Walker B."/>
            <person name="Young S.K."/>
            <person name="Zeng Q."/>
            <person name="Gargeya S."/>
            <person name="Fitzgerald M."/>
            <person name="Haas B."/>
            <person name="Abouelleil A."/>
            <person name="Alvarado L."/>
            <person name="Arachchi H.M."/>
            <person name="Berlin A.M."/>
            <person name="Chapman S.B."/>
            <person name="Dewar J."/>
            <person name="Goldberg J."/>
            <person name="Griggs A."/>
            <person name="Gujja S."/>
            <person name="Hansen M."/>
            <person name="Howarth C."/>
            <person name="Imamovic A."/>
            <person name="Larimer J."/>
            <person name="McCowan C."/>
            <person name="Murphy C."/>
            <person name="Neiman D."/>
            <person name="Pearson M."/>
            <person name="Priest M."/>
            <person name="Roberts A."/>
            <person name="Saif S."/>
            <person name="Shea T."/>
            <person name="Sisk P."/>
            <person name="Sykes S."/>
            <person name="Wortman J."/>
            <person name="Nusbaum C."/>
            <person name="Birren B."/>
        </authorList>
    </citation>
    <scope>NUCLEOTIDE SEQUENCE [LARGE SCALE GENOMIC DNA]</scope>
    <source>
        <strain evidence="1 2">PRA339</strain>
    </source>
</reference>
<dbReference type="AlphaFoldDB" id="A0A059EX65"/>
<dbReference type="HOGENOM" id="CLU_044348_2_5_1"/>
<gene>
    <name evidence="1" type="ORF">H312_03289</name>
</gene>
<evidence type="ECO:0000313" key="2">
    <source>
        <dbReference type="Proteomes" id="UP000030655"/>
    </source>
</evidence>
<name>A0A059EX65_9MICR</name>
<organism evidence="1 2">
    <name type="scientific">Anncaliia algerae PRA339</name>
    <dbReference type="NCBI Taxonomy" id="1288291"/>
    <lineage>
        <taxon>Eukaryota</taxon>
        <taxon>Fungi</taxon>
        <taxon>Fungi incertae sedis</taxon>
        <taxon>Microsporidia</taxon>
        <taxon>Tubulinosematoidea</taxon>
        <taxon>Tubulinosematidae</taxon>
        <taxon>Anncaliia</taxon>
    </lineage>
</organism>
<accession>A0A059EX65</accession>
<proteinExistence type="predicted"/>
<dbReference type="EMBL" id="KK365298">
    <property type="protein sequence ID" value="KCZ79321.1"/>
    <property type="molecule type" value="Genomic_DNA"/>
</dbReference>
<dbReference type="OrthoDB" id="10320209at2759"/>
<reference evidence="2" key="1">
    <citation type="submission" date="2013-02" db="EMBL/GenBank/DDBJ databases">
        <authorList>
            <consortium name="The Broad Institute Genome Sequencing Platform"/>
            <person name="Cuomo C."/>
            <person name="Becnel J."/>
            <person name="Sanscrainte N."/>
            <person name="Walker B."/>
            <person name="Young S.K."/>
            <person name="Zeng Q."/>
            <person name="Gargeya S."/>
            <person name="Fitzgerald M."/>
            <person name="Haas B."/>
            <person name="Abouelleil A."/>
            <person name="Alvarado L."/>
            <person name="Arachchi H.M."/>
            <person name="Berlin A.M."/>
            <person name="Chapman S.B."/>
            <person name="Dewar J."/>
            <person name="Goldberg J."/>
            <person name="Griggs A."/>
            <person name="Gujja S."/>
            <person name="Hansen M."/>
            <person name="Howarth C."/>
            <person name="Imamovic A."/>
            <person name="Larimer J."/>
            <person name="McCowan C."/>
            <person name="Murphy C."/>
            <person name="Neiman D."/>
            <person name="Pearson M."/>
            <person name="Priest M."/>
            <person name="Roberts A."/>
            <person name="Saif S."/>
            <person name="Shea T."/>
            <person name="Sisk P."/>
            <person name="Sykes S."/>
            <person name="Wortman J."/>
            <person name="Nusbaum C."/>
            <person name="Birren B."/>
        </authorList>
    </citation>
    <scope>NUCLEOTIDE SEQUENCE [LARGE SCALE GENOMIC DNA]</scope>
    <source>
        <strain evidence="2">PRA339</strain>
    </source>
</reference>
<protein>
    <submittedName>
        <fullName evidence="1">Uncharacterized protein</fullName>
    </submittedName>
</protein>
<sequence length="82" mass="9448">MVITHRNLVLKTQTQGSTIAWLQEIHVIPINKECLSCSNYQIILVPYKKAFRWQCTLCSEAVSIFEKTSLLNTNMEYPSCLI</sequence>